<evidence type="ECO:0000313" key="2">
    <source>
        <dbReference type="EMBL" id="MBE9066654.1"/>
    </source>
</evidence>
<evidence type="ECO:0000313" key="3">
    <source>
        <dbReference type="Proteomes" id="UP000615026"/>
    </source>
</evidence>
<comment type="caution">
    <text evidence="2">The sequence shown here is derived from an EMBL/GenBank/DDBJ whole genome shotgun (WGS) entry which is preliminary data.</text>
</comment>
<keyword evidence="3" id="KW-1185">Reference proteome</keyword>
<organism evidence="2 3">
    <name type="scientific">Leptolyngbya cf. ectocarpi LEGE 11479</name>
    <dbReference type="NCBI Taxonomy" id="1828722"/>
    <lineage>
        <taxon>Bacteria</taxon>
        <taxon>Bacillati</taxon>
        <taxon>Cyanobacteriota</taxon>
        <taxon>Cyanophyceae</taxon>
        <taxon>Leptolyngbyales</taxon>
        <taxon>Leptolyngbyaceae</taxon>
        <taxon>Leptolyngbya group</taxon>
        <taxon>Leptolyngbya</taxon>
    </lineage>
</organism>
<sequence>MAPTIISTLATKGYFSEFRPSHIPTVNSSVEEFGMVYTEITPRKKGIVRFKHAWWFALSNDNMTIDPGQNVRVIELHGSTLLVEFCH</sequence>
<dbReference type="SUPFAM" id="SSF141322">
    <property type="entry name" value="NfeD domain-like"/>
    <property type="match status" value="1"/>
</dbReference>
<dbReference type="Pfam" id="PF01957">
    <property type="entry name" value="NfeD"/>
    <property type="match status" value="1"/>
</dbReference>
<gene>
    <name evidence="2" type="ORF">IQ260_08310</name>
</gene>
<dbReference type="Gene3D" id="2.40.50.140">
    <property type="entry name" value="Nucleic acid-binding proteins"/>
    <property type="match status" value="1"/>
</dbReference>
<dbReference type="Proteomes" id="UP000615026">
    <property type="component" value="Unassembled WGS sequence"/>
</dbReference>
<protein>
    <submittedName>
        <fullName evidence="2">NfeD family protein</fullName>
    </submittedName>
</protein>
<dbReference type="InterPro" id="IPR012340">
    <property type="entry name" value="NA-bd_OB-fold"/>
</dbReference>
<feature type="domain" description="NfeD-like C-terminal" evidence="1">
    <location>
        <begin position="40"/>
        <end position="84"/>
    </location>
</feature>
<name>A0A928X0A4_LEPEC</name>
<dbReference type="EMBL" id="JADEXP010000052">
    <property type="protein sequence ID" value="MBE9066654.1"/>
    <property type="molecule type" value="Genomic_DNA"/>
</dbReference>
<reference evidence="2" key="1">
    <citation type="submission" date="2020-10" db="EMBL/GenBank/DDBJ databases">
        <authorList>
            <person name="Castelo-Branco R."/>
            <person name="Eusebio N."/>
            <person name="Adriana R."/>
            <person name="Vieira A."/>
            <person name="Brugerolle De Fraissinette N."/>
            <person name="Rezende De Castro R."/>
            <person name="Schneider M.P."/>
            <person name="Vasconcelos V."/>
            <person name="Leao P.N."/>
        </authorList>
    </citation>
    <scope>NUCLEOTIDE SEQUENCE</scope>
    <source>
        <strain evidence="2">LEGE 11479</strain>
    </source>
</reference>
<dbReference type="AlphaFoldDB" id="A0A928X0A4"/>
<dbReference type="InterPro" id="IPR002810">
    <property type="entry name" value="NfeD-like_C"/>
</dbReference>
<dbReference type="RefSeq" id="WP_193992570.1">
    <property type="nucleotide sequence ID" value="NZ_JADEXP010000052.1"/>
</dbReference>
<evidence type="ECO:0000259" key="1">
    <source>
        <dbReference type="Pfam" id="PF01957"/>
    </source>
</evidence>
<proteinExistence type="predicted"/>
<accession>A0A928X0A4</accession>